<dbReference type="Pfam" id="PF07731">
    <property type="entry name" value="Cu-oxidase_2"/>
    <property type="match status" value="1"/>
</dbReference>
<dbReference type="Pfam" id="PF07732">
    <property type="entry name" value="Cu-oxidase_3"/>
    <property type="match status" value="1"/>
</dbReference>
<organism evidence="8 9">
    <name type="scientific">Pinctada imbricata</name>
    <name type="common">Atlantic pearl-oyster</name>
    <name type="synonym">Pinctada martensii</name>
    <dbReference type="NCBI Taxonomy" id="66713"/>
    <lineage>
        <taxon>Eukaryota</taxon>
        <taxon>Metazoa</taxon>
        <taxon>Spiralia</taxon>
        <taxon>Lophotrochozoa</taxon>
        <taxon>Mollusca</taxon>
        <taxon>Bivalvia</taxon>
        <taxon>Autobranchia</taxon>
        <taxon>Pteriomorphia</taxon>
        <taxon>Pterioida</taxon>
        <taxon>Pterioidea</taxon>
        <taxon>Pteriidae</taxon>
        <taxon>Pinctada</taxon>
    </lineage>
</organism>
<comment type="similarity">
    <text evidence="1">Belongs to the multicopper oxidase family.</text>
</comment>
<evidence type="ECO:0000313" key="8">
    <source>
        <dbReference type="EMBL" id="KAK3103559.1"/>
    </source>
</evidence>
<evidence type="ECO:0000313" key="9">
    <source>
        <dbReference type="Proteomes" id="UP001186944"/>
    </source>
</evidence>
<sequence length="1374" mass="155929">MDPRIFILTSVTAIINAQTAPWPVLTNQTCLENTCRQWDSECECFFTIEHRLTMMLEDERTLLVPIRGAVYRYNDSNRIVTDPDVLTLDGYQSRLVISINRQFPGPEIKAYEGQTMKIHVHNTMHTDSTSIHFHGIHQRNSAWADGVAFITQCPILPGQYYTYSFKLSQHGTYLYHSHIGDQRSMGLYGSFIVYPKVKSEYIPDHTVLLQDWNHDDDSETLYQKMLFGTFDLSRDTEIKTTKSVDNSSFSRFVFHSGLINGKGRYYTDSTNNNGAPLTVYNVERNKEYRFRVISAATLYPFRVFVQGHRALKVISTDGFDISPIVVESFVIQPGERFDFILLANNTPGNYLLVAQTLEISISNYHAAEAVISYYKAPGIINPPKANGNICNIGDRCKVLNCPFRYFPSNTYRDCVLLDTLSLNDTKLSIDILEDAKIEEKFYNFAFPGENGVTPGSVNGRQFVPPTSPILSQYSTASITPCDDTACGKDAICSCTYIDTIEKNTVYQFIISNIGVGRGWSHPIHLHGHSFYLLKIGLGTYNPSDASFLRETTDIACSGTKNFCNSETWANSTWKGNNVDGLNLDNPILKDTVIVPSGGYIVIRFKAENPGPWFFHCHIDLHNTNGMGMVIDEGRSSYLSLIPKGFPTCGNFDFDGTFEKGGNGDGSYAEGNRGGSFCFIDESQNPGENISPHKQSHLSTPLRRNREEFWIKNLNTAAPYGCNDNISTIGNLTSPGCQSLHEIYDYTKDLAYTDTRSPEYRLQGVILDISTFCLFQAVRSDKSEEKTNRPFIKVRFANKGIDNLNLGQILNHKTVTENIPPYFKRKETPCISYSYTPTVASKIYNYKRFLQCIDLSNPSLHSLPCECSSSDFNYSPCGHVITGDLSIVKNDKLRELLKKGPKYRESMSFTWNQNVKIIMDSCEEYARRWAKKEDVQLDTLSEWIKSIRGLLLSRINRLKSTVNTRFVSIFKDPDVITELTYLQEHYVITPADKASNNYTFTCKKYYFDSLVKELGLNSTPGNPTYTPTNLSASEIIDNHKSALASFGFDTTNLDLDLPYLYCIPKMHKNPYKQRFIAGSSKCSTKSVSILLTKVLSEIKSGLQKYCSTVYSRSGINKIKNGNRKYKFIVVNYDKTYFVKEKSDSENKYTETDIIQMLNFLIDNIFVVFGGKVFQQIVGIPMGTNCAPLLADIFLYSYEAEFIQSLVSEGKRYLASDFNFTYRYIDDVLSINNPKFADYLSSIYPSELEVKETTETNNSASYLDIMLSYDTDGHMNTSLKRDDFNFSITNFPFLSSNIPSSPAYGVFISQLIRYARASTKYTDFVLRARRLSDKLLSQGYVCDRLTSSLRKFYGRYWELVIHYDVPLSRMVDDILS</sequence>
<dbReference type="FunFam" id="2.60.40.420:FF:000045">
    <property type="entry name" value="Laccase 2"/>
    <property type="match status" value="1"/>
</dbReference>
<dbReference type="PANTHER" id="PTHR11709:SF394">
    <property type="entry name" value="FI03373P-RELATED"/>
    <property type="match status" value="1"/>
</dbReference>
<feature type="domain" description="Plastocyanin-like" evidence="5">
    <location>
        <begin position="205"/>
        <end position="374"/>
    </location>
</feature>
<feature type="domain" description="Plastocyanin-like" evidence="7">
    <location>
        <begin position="87"/>
        <end position="196"/>
    </location>
</feature>
<dbReference type="CDD" id="cd13858">
    <property type="entry name" value="CuRO_1_tcLCC2_insect_like"/>
    <property type="match status" value="1"/>
</dbReference>
<dbReference type="InterPro" id="IPR008972">
    <property type="entry name" value="Cupredoxin"/>
</dbReference>
<reference evidence="8" key="1">
    <citation type="submission" date="2019-08" db="EMBL/GenBank/DDBJ databases">
        <title>The improved chromosome-level genome for the pearl oyster Pinctada fucata martensii using PacBio sequencing and Hi-C.</title>
        <authorList>
            <person name="Zheng Z."/>
        </authorList>
    </citation>
    <scope>NUCLEOTIDE SEQUENCE</scope>
    <source>
        <strain evidence="8">ZZ-2019</strain>
        <tissue evidence="8">Adductor muscle</tissue>
    </source>
</reference>
<dbReference type="InterPro" id="IPR045087">
    <property type="entry name" value="Cu-oxidase_fam"/>
</dbReference>
<evidence type="ECO:0000256" key="1">
    <source>
        <dbReference type="ARBA" id="ARBA00010609"/>
    </source>
</evidence>
<keyword evidence="9" id="KW-1185">Reference proteome</keyword>
<dbReference type="Proteomes" id="UP001186944">
    <property type="component" value="Unassembled WGS sequence"/>
</dbReference>
<keyword evidence="3" id="KW-0560">Oxidoreductase</keyword>
<dbReference type="PROSITE" id="PS00079">
    <property type="entry name" value="MULTICOPPER_OXIDASE1"/>
    <property type="match status" value="2"/>
</dbReference>
<dbReference type="InterPro" id="IPR011707">
    <property type="entry name" value="Cu-oxidase-like_N"/>
</dbReference>
<evidence type="ECO:0000256" key="4">
    <source>
        <dbReference type="ARBA" id="ARBA00023008"/>
    </source>
</evidence>
<dbReference type="PANTHER" id="PTHR11709">
    <property type="entry name" value="MULTI-COPPER OXIDASE"/>
    <property type="match status" value="1"/>
</dbReference>
<feature type="domain" description="Plastocyanin-like" evidence="6">
    <location>
        <begin position="463"/>
        <end position="633"/>
    </location>
</feature>
<comment type="caution">
    <text evidence="8">The sequence shown here is derived from an EMBL/GenBank/DDBJ whole genome shotgun (WGS) entry which is preliminary data.</text>
</comment>
<evidence type="ECO:0000256" key="3">
    <source>
        <dbReference type="ARBA" id="ARBA00023002"/>
    </source>
</evidence>
<keyword evidence="2" id="KW-0479">Metal-binding</keyword>
<dbReference type="InterPro" id="IPR033138">
    <property type="entry name" value="Cu_oxidase_CS"/>
</dbReference>
<dbReference type="GO" id="GO:0005507">
    <property type="term" value="F:copper ion binding"/>
    <property type="evidence" value="ECO:0007669"/>
    <property type="project" value="InterPro"/>
</dbReference>
<dbReference type="Gene3D" id="2.60.40.420">
    <property type="entry name" value="Cupredoxins - blue copper proteins"/>
    <property type="match status" value="3"/>
</dbReference>
<dbReference type="CDD" id="cd13905">
    <property type="entry name" value="CuRO_3_tcLLC2_insect_like"/>
    <property type="match status" value="1"/>
</dbReference>
<name>A0AA89C751_PINIB</name>
<dbReference type="InterPro" id="IPR002355">
    <property type="entry name" value="Cu_oxidase_Cu_BS"/>
</dbReference>
<dbReference type="SUPFAM" id="SSF49503">
    <property type="entry name" value="Cupredoxins"/>
    <property type="match status" value="3"/>
</dbReference>
<evidence type="ECO:0008006" key="10">
    <source>
        <dbReference type="Google" id="ProtNLM"/>
    </source>
</evidence>
<dbReference type="GO" id="GO:0016491">
    <property type="term" value="F:oxidoreductase activity"/>
    <property type="evidence" value="ECO:0007669"/>
    <property type="project" value="UniProtKB-KW"/>
</dbReference>
<dbReference type="EMBL" id="VSWD01000005">
    <property type="protein sequence ID" value="KAK3103559.1"/>
    <property type="molecule type" value="Genomic_DNA"/>
</dbReference>
<evidence type="ECO:0000259" key="6">
    <source>
        <dbReference type="Pfam" id="PF07731"/>
    </source>
</evidence>
<evidence type="ECO:0000259" key="5">
    <source>
        <dbReference type="Pfam" id="PF00394"/>
    </source>
</evidence>
<accession>A0AA89C751</accession>
<evidence type="ECO:0000259" key="7">
    <source>
        <dbReference type="Pfam" id="PF07732"/>
    </source>
</evidence>
<dbReference type="GO" id="GO:0005886">
    <property type="term" value="C:plasma membrane"/>
    <property type="evidence" value="ECO:0007669"/>
    <property type="project" value="TreeGrafter"/>
</dbReference>
<gene>
    <name evidence="8" type="ORF">FSP39_020163</name>
</gene>
<protein>
    <recommendedName>
        <fullName evidence="10">L-ascorbate oxidase</fullName>
    </recommendedName>
</protein>
<dbReference type="GO" id="GO:0006826">
    <property type="term" value="P:iron ion transport"/>
    <property type="evidence" value="ECO:0007669"/>
    <property type="project" value="TreeGrafter"/>
</dbReference>
<dbReference type="CDD" id="cd13884">
    <property type="entry name" value="CuRO_2_tcLCC_insect_like"/>
    <property type="match status" value="1"/>
</dbReference>
<evidence type="ECO:0000256" key="2">
    <source>
        <dbReference type="ARBA" id="ARBA00022723"/>
    </source>
</evidence>
<keyword evidence="4" id="KW-0186">Copper</keyword>
<dbReference type="InterPro" id="IPR001117">
    <property type="entry name" value="Cu-oxidase_2nd"/>
</dbReference>
<dbReference type="PROSITE" id="PS00080">
    <property type="entry name" value="MULTICOPPER_OXIDASE2"/>
    <property type="match status" value="1"/>
</dbReference>
<proteinExistence type="inferred from homology"/>
<dbReference type="InterPro" id="IPR011706">
    <property type="entry name" value="Cu-oxidase_C"/>
</dbReference>
<dbReference type="Pfam" id="PF00394">
    <property type="entry name" value="Cu-oxidase"/>
    <property type="match status" value="1"/>
</dbReference>